<dbReference type="PROSITE" id="PS51217">
    <property type="entry name" value="UVRD_HELICASE_CTER"/>
    <property type="match status" value="1"/>
</dbReference>
<dbReference type="HOGENOM" id="CLU_004585_5_2_5"/>
<dbReference type="FunFam" id="1.10.486.10:FF:000003">
    <property type="entry name" value="ATP-dependent DNA helicase"/>
    <property type="match status" value="1"/>
</dbReference>
<dbReference type="CDD" id="cd18807">
    <property type="entry name" value="SF1_C_UvrD"/>
    <property type="match status" value="1"/>
</dbReference>
<evidence type="ECO:0000259" key="15">
    <source>
        <dbReference type="PROSITE" id="PS51198"/>
    </source>
</evidence>
<evidence type="ECO:0000256" key="13">
    <source>
        <dbReference type="PROSITE-ProRule" id="PRU00560"/>
    </source>
</evidence>
<protein>
    <recommendedName>
        <fullName evidence="10">DNA 3'-5' helicase</fullName>
        <ecNumber evidence="10">5.6.2.4</ecNumber>
    </recommendedName>
    <alternativeName>
        <fullName evidence="11">DNA 3'-5' helicase II</fullName>
    </alternativeName>
</protein>
<comment type="catalytic activity">
    <reaction evidence="9">
        <text>Couples ATP hydrolysis with the unwinding of duplex DNA by translocating in the 3'-5' direction.</text>
        <dbReference type="EC" id="5.6.2.4"/>
    </reaction>
</comment>
<evidence type="ECO:0000256" key="7">
    <source>
        <dbReference type="ARBA" id="ARBA00023235"/>
    </source>
</evidence>
<proteinExistence type="inferred from homology"/>
<keyword evidence="4 13" id="KW-0347">Helicase</keyword>
<dbReference type="GO" id="GO:0005829">
    <property type="term" value="C:cytosol"/>
    <property type="evidence" value="ECO:0007669"/>
    <property type="project" value="TreeGrafter"/>
</dbReference>
<dbReference type="Pfam" id="PF13361">
    <property type="entry name" value="UvrD_C"/>
    <property type="match status" value="1"/>
</dbReference>
<dbReference type="BioCyc" id="RPAL316057:RPD_RS16930-MONOMER"/>
<dbReference type="Pfam" id="PF00580">
    <property type="entry name" value="UvrD-helicase"/>
    <property type="match status" value="2"/>
</dbReference>
<dbReference type="EMBL" id="CP000283">
    <property type="protein sequence ID" value="ABE40591.1"/>
    <property type="molecule type" value="Genomic_DNA"/>
</dbReference>
<dbReference type="GO" id="GO:0043138">
    <property type="term" value="F:3'-5' DNA helicase activity"/>
    <property type="evidence" value="ECO:0007669"/>
    <property type="project" value="UniProtKB-EC"/>
</dbReference>
<dbReference type="Gene3D" id="1.10.10.160">
    <property type="match status" value="1"/>
</dbReference>
<keyword evidence="7" id="KW-0413">Isomerase</keyword>
<dbReference type="GO" id="GO:0005524">
    <property type="term" value="F:ATP binding"/>
    <property type="evidence" value="ECO:0007669"/>
    <property type="project" value="UniProtKB-UniRule"/>
</dbReference>
<dbReference type="InterPro" id="IPR014016">
    <property type="entry name" value="UvrD-like_ATP-bd"/>
</dbReference>
<comment type="function">
    <text evidence="8">Has both ATPase and helicase activities. Unwinds DNA duplexes with 3' to 5' polarity with respect to the bound strand and initiates unwinding most effectively when a single-stranded region is present. Involved in the post-incision events of nucleotide excision repair and methyl-directed mismatch repair.</text>
</comment>
<evidence type="ECO:0000256" key="1">
    <source>
        <dbReference type="ARBA" id="ARBA00009922"/>
    </source>
</evidence>
<organism evidence="17 18">
    <name type="scientific">Rhodopseudomonas palustris (strain BisB5)</name>
    <dbReference type="NCBI Taxonomy" id="316057"/>
    <lineage>
        <taxon>Bacteria</taxon>
        <taxon>Pseudomonadati</taxon>
        <taxon>Pseudomonadota</taxon>
        <taxon>Alphaproteobacteria</taxon>
        <taxon>Hyphomicrobiales</taxon>
        <taxon>Nitrobacteraceae</taxon>
        <taxon>Rhodopseudomonas</taxon>
    </lineage>
</organism>
<keyword evidence="6" id="KW-0238">DNA-binding</keyword>
<dbReference type="FunFam" id="3.40.50.300:FF:001890">
    <property type="entry name" value="DNA helicase"/>
    <property type="match status" value="1"/>
</dbReference>
<feature type="compositionally biased region" description="Gly residues" evidence="14">
    <location>
        <begin position="754"/>
        <end position="765"/>
    </location>
</feature>
<dbReference type="InterPro" id="IPR013986">
    <property type="entry name" value="DExx_box_DNA_helicase_dom_sf"/>
</dbReference>
<dbReference type="EC" id="5.6.2.4" evidence="10"/>
<comment type="catalytic activity">
    <reaction evidence="12">
        <text>ATP + H2O = ADP + phosphate + H(+)</text>
        <dbReference type="Rhea" id="RHEA:13065"/>
        <dbReference type="ChEBI" id="CHEBI:15377"/>
        <dbReference type="ChEBI" id="CHEBI:15378"/>
        <dbReference type="ChEBI" id="CHEBI:30616"/>
        <dbReference type="ChEBI" id="CHEBI:43474"/>
        <dbReference type="ChEBI" id="CHEBI:456216"/>
        <dbReference type="EC" id="5.6.2.4"/>
    </reaction>
</comment>
<dbReference type="STRING" id="316057.RPD_3367"/>
<dbReference type="KEGG" id="rpd:RPD_3367"/>
<evidence type="ECO:0000256" key="5">
    <source>
        <dbReference type="ARBA" id="ARBA00022840"/>
    </source>
</evidence>
<keyword evidence="5 13" id="KW-0067">ATP-binding</keyword>
<feature type="binding site" evidence="13">
    <location>
        <begin position="57"/>
        <end position="64"/>
    </location>
    <ligand>
        <name>ATP</name>
        <dbReference type="ChEBI" id="CHEBI:30616"/>
    </ligand>
</feature>
<evidence type="ECO:0000256" key="2">
    <source>
        <dbReference type="ARBA" id="ARBA00022741"/>
    </source>
</evidence>
<reference evidence="17 18" key="1">
    <citation type="submission" date="2006-03" db="EMBL/GenBank/DDBJ databases">
        <title>Complete sequence of Rhodopseudomonas palustris BisB5.</title>
        <authorList>
            <consortium name="US DOE Joint Genome Institute"/>
            <person name="Copeland A."/>
            <person name="Lucas S."/>
            <person name="Lapidus A."/>
            <person name="Barry K."/>
            <person name="Detter J.C."/>
            <person name="Glavina del Rio T."/>
            <person name="Hammon N."/>
            <person name="Israni S."/>
            <person name="Dalin E."/>
            <person name="Tice H."/>
            <person name="Pitluck S."/>
            <person name="Chain P."/>
            <person name="Malfatti S."/>
            <person name="Shin M."/>
            <person name="Vergez L."/>
            <person name="Schmutz J."/>
            <person name="Larimer F."/>
            <person name="Land M."/>
            <person name="Hauser L."/>
            <person name="Pelletier D.A."/>
            <person name="Kyrpides N."/>
            <person name="Lykidis A."/>
            <person name="Oda Y."/>
            <person name="Harwood C.S."/>
            <person name="Richardson P."/>
        </authorList>
    </citation>
    <scope>NUCLEOTIDE SEQUENCE [LARGE SCALE GENOMIC DNA]</scope>
    <source>
        <strain evidence="17 18">BisB5</strain>
    </source>
</reference>
<feature type="domain" description="UvrD-like helicase C-terminal" evidence="16">
    <location>
        <begin position="362"/>
        <end position="629"/>
    </location>
</feature>
<evidence type="ECO:0000256" key="12">
    <source>
        <dbReference type="ARBA" id="ARBA00048988"/>
    </source>
</evidence>
<dbReference type="SUPFAM" id="SSF52540">
    <property type="entry name" value="P-loop containing nucleoside triphosphate hydrolases"/>
    <property type="match status" value="1"/>
</dbReference>
<dbReference type="PANTHER" id="PTHR11070:SF2">
    <property type="entry name" value="ATP-DEPENDENT DNA HELICASE SRS2"/>
    <property type="match status" value="1"/>
</dbReference>
<evidence type="ECO:0000256" key="14">
    <source>
        <dbReference type="SAM" id="MobiDB-lite"/>
    </source>
</evidence>
<evidence type="ECO:0000256" key="4">
    <source>
        <dbReference type="ARBA" id="ARBA00022806"/>
    </source>
</evidence>
<evidence type="ECO:0000256" key="8">
    <source>
        <dbReference type="ARBA" id="ARBA00025289"/>
    </source>
</evidence>
<dbReference type="GO" id="GO:0033202">
    <property type="term" value="C:DNA helicase complex"/>
    <property type="evidence" value="ECO:0007669"/>
    <property type="project" value="TreeGrafter"/>
</dbReference>
<evidence type="ECO:0000256" key="3">
    <source>
        <dbReference type="ARBA" id="ARBA00022801"/>
    </source>
</evidence>
<dbReference type="GO" id="GO:0016887">
    <property type="term" value="F:ATP hydrolysis activity"/>
    <property type="evidence" value="ECO:0007669"/>
    <property type="project" value="RHEA"/>
</dbReference>
<dbReference type="PANTHER" id="PTHR11070">
    <property type="entry name" value="UVRD / RECB / PCRA DNA HELICASE FAMILY MEMBER"/>
    <property type="match status" value="1"/>
</dbReference>
<evidence type="ECO:0000256" key="11">
    <source>
        <dbReference type="ARBA" id="ARBA00034923"/>
    </source>
</evidence>
<dbReference type="Gene3D" id="3.40.50.300">
    <property type="entry name" value="P-loop containing nucleotide triphosphate hydrolases"/>
    <property type="match status" value="3"/>
</dbReference>
<feature type="domain" description="UvrD-like helicase ATP-binding" evidence="15">
    <location>
        <begin position="36"/>
        <end position="361"/>
    </location>
</feature>
<feature type="compositionally biased region" description="Low complexity" evidence="14">
    <location>
        <begin position="766"/>
        <end position="776"/>
    </location>
</feature>
<gene>
    <name evidence="17" type="ordered locus">RPD_3367</name>
</gene>
<dbReference type="GO" id="GO:0003677">
    <property type="term" value="F:DNA binding"/>
    <property type="evidence" value="ECO:0007669"/>
    <property type="project" value="UniProtKB-KW"/>
</dbReference>
<dbReference type="GO" id="GO:0000725">
    <property type="term" value="P:recombinational repair"/>
    <property type="evidence" value="ECO:0007669"/>
    <property type="project" value="TreeGrafter"/>
</dbReference>
<dbReference type="AlphaFoldDB" id="Q133Z8"/>
<dbReference type="Gene3D" id="1.10.486.10">
    <property type="entry name" value="PCRA, domain 4"/>
    <property type="match status" value="1"/>
</dbReference>
<keyword evidence="2 13" id="KW-0547">Nucleotide-binding</keyword>
<sequence>MTEPNKRANLDLSGYQPAAGGIAARARASAAPAYLSGLNPEQREAVESLDGPVLVLAGAGTGKTRVLTTRIAHILSTGRARPAEILSVTFTNKAAREMKLRLGQMLGQAVEGMPWLGTFHSIGGRILRYHAELVQLTSNFTVLDTDDQIRLLKQLLAADNIDDKRWPARMLAGLIDGWKNRGLTPSQVPAGEAASFGNGRGGKLYAAYQERLKVLNAADFGDLLLENIRLFREHPDVLRQYQGRFKFILVDEYQDTNVAQYLWLRLLSQAPSQSSLPGSTRQSITSREDGSPGLDASRRPGDDDKASGGVQTAAPKNICCVGDDDQSIYGWRGAEVDNILRFDHDFPGAKVIRLERNYRSTGHILAAASHLIAHNEGRLGKTLRTEDVDGEMVTVTGAWDSEEEARGIGEEIEQLQRQGHKLNEIAILVRASFQMREFEDRFVTLGLPYRVIGGPRFYERAEIRDALAYLRVINSPADDLAFERIVNVPKRGLGDATVQMLHDHARKRKMPLFEAARLVIDTDEMKPKARSSLRGLIENFERWQVQRNALSHTELAEIVLDESGYTEMWQKDRSADAAGRLENLKELVRSMEEFENLQGFLEHISLVMDRDGAADEDAVSVMTLHSAKGLEFETVFLPGWEEGLFPHQRALDDQGRAGLEEERRLAHVGITRARRRAKLYFATNRRIHGTWNTTIPSRFLDELPQANVEITESKGGSGWGGMSGYGPSRFDNVESFGSSYSTPGWQRAQAQRGKNGGSRSGGGGFSESSSPFSDRGASPGARRAPFTIEGELVAKSTGAESDFTLSDRVFHQKFGYGQVTKIDGNKLTIAFDKAGEKKVVDSFVQRV</sequence>
<dbReference type="Proteomes" id="UP000001818">
    <property type="component" value="Chromosome"/>
</dbReference>
<comment type="similarity">
    <text evidence="1">Belongs to the helicase family. UvrD subfamily.</text>
</comment>
<evidence type="ECO:0000256" key="9">
    <source>
        <dbReference type="ARBA" id="ARBA00034617"/>
    </source>
</evidence>
<dbReference type="CDD" id="cd17932">
    <property type="entry name" value="DEXQc_UvrD"/>
    <property type="match status" value="1"/>
</dbReference>
<dbReference type="InterPro" id="IPR027417">
    <property type="entry name" value="P-loop_NTPase"/>
</dbReference>
<evidence type="ECO:0000256" key="6">
    <source>
        <dbReference type="ARBA" id="ARBA00023125"/>
    </source>
</evidence>
<evidence type="ECO:0000313" key="18">
    <source>
        <dbReference type="Proteomes" id="UP000001818"/>
    </source>
</evidence>
<keyword evidence="3 13" id="KW-0378">Hydrolase</keyword>
<dbReference type="InterPro" id="IPR014017">
    <property type="entry name" value="DNA_helicase_UvrD-like_C"/>
</dbReference>
<dbReference type="eggNOG" id="COG0210">
    <property type="taxonomic scope" value="Bacteria"/>
</dbReference>
<feature type="region of interest" description="Disordered" evidence="14">
    <location>
        <begin position="740"/>
        <end position="784"/>
    </location>
</feature>
<dbReference type="PROSITE" id="PS51198">
    <property type="entry name" value="UVRD_HELICASE_ATP_BIND"/>
    <property type="match status" value="1"/>
</dbReference>
<name>Q133Z8_RHOPS</name>
<dbReference type="InterPro" id="IPR000212">
    <property type="entry name" value="DNA_helicase_UvrD/REP"/>
</dbReference>
<evidence type="ECO:0000259" key="16">
    <source>
        <dbReference type="PROSITE" id="PS51217"/>
    </source>
</evidence>
<evidence type="ECO:0000313" key="17">
    <source>
        <dbReference type="EMBL" id="ABE40591.1"/>
    </source>
</evidence>
<accession>Q133Z8</accession>
<feature type="compositionally biased region" description="Basic and acidic residues" evidence="14">
    <location>
        <begin position="286"/>
        <end position="306"/>
    </location>
</feature>
<evidence type="ECO:0000256" key="10">
    <source>
        <dbReference type="ARBA" id="ARBA00034808"/>
    </source>
</evidence>
<feature type="region of interest" description="Disordered" evidence="14">
    <location>
        <begin position="272"/>
        <end position="311"/>
    </location>
</feature>